<protein>
    <submittedName>
        <fullName evidence="2">Uncharacterized protein</fullName>
    </submittedName>
</protein>
<evidence type="ECO:0000256" key="1">
    <source>
        <dbReference type="SAM" id="MobiDB-lite"/>
    </source>
</evidence>
<name>A0A0F9NV02_9ZZZZ</name>
<proteinExistence type="predicted"/>
<gene>
    <name evidence="2" type="ORF">LCGC14_1215760</name>
</gene>
<evidence type="ECO:0000313" key="2">
    <source>
        <dbReference type="EMBL" id="KKM92700.1"/>
    </source>
</evidence>
<accession>A0A0F9NV02</accession>
<feature type="compositionally biased region" description="Basic and acidic residues" evidence="1">
    <location>
        <begin position="1"/>
        <end position="11"/>
    </location>
</feature>
<dbReference type="EMBL" id="LAZR01006357">
    <property type="protein sequence ID" value="KKM92700.1"/>
    <property type="molecule type" value="Genomic_DNA"/>
</dbReference>
<sequence>MAKDKKGRSIKDQWLGLPTREKQKRSESRVQTAVVFWEKEMEILIRICKKHDCSRSDAIRIAINAYKI</sequence>
<feature type="region of interest" description="Disordered" evidence="1">
    <location>
        <begin position="1"/>
        <end position="26"/>
    </location>
</feature>
<reference evidence="2" key="1">
    <citation type="journal article" date="2015" name="Nature">
        <title>Complex archaea that bridge the gap between prokaryotes and eukaryotes.</title>
        <authorList>
            <person name="Spang A."/>
            <person name="Saw J.H."/>
            <person name="Jorgensen S.L."/>
            <person name="Zaremba-Niedzwiedzka K."/>
            <person name="Martijn J."/>
            <person name="Lind A.E."/>
            <person name="van Eijk R."/>
            <person name="Schleper C."/>
            <person name="Guy L."/>
            <person name="Ettema T.J."/>
        </authorList>
    </citation>
    <scope>NUCLEOTIDE SEQUENCE</scope>
</reference>
<dbReference type="AlphaFoldDB" id="A0A0F9NV02"/>
<organism evidence="2">
    <name type="scientific">marine sediment metagenome</name>
    <dbReference type="NCBI Taxonomy" id="412755"/>
    <lineage>
        <taxon>unclassified sequences</taxon>
        <taxon>metagenomes</taxon>
        <taxon>ecological metagenomes</taxon>
    </lineage>
</organism>
<comment type="caution">
    <text evidence="2">The sequence shown here is derived from an EMBL/GenBank/DDBJ whole genome shotgun (WGS) entry which is preliminary data.</text>
</comment>